<dbReference type="PROSITE" id="PS00798">
    <property type="entry name" value="ALDOKETO_REDUCTASE_1"/>
    <property type="match status" value="1"/>
</dbReference>
<evidence type="ECO:0000256" key="3">
    <source>
        <dbReference type="ARBA" id="ARBA00023002"/>
    </source>
</evidence>
<protein>
    <recommendedName>
        <fullName evidence="7">NADP-dependent oxidoreductase domain-containing protein</fullName>
    </recommendedName>
</protein>
<evidence type="ECO:0000256" key="4">
    <source>
        <dbReference type="PIRSR" id="PIRSR000097-1"/>
    </source>
</evidence>
<dbReference type="GO" id="GO:0016491">
    <property type="term" value="F:oxidoreductase activity"/>
    <property type="evidence" value="ECO:0007669"/>
    <property type="project" value="UniProtKB-KW"/>
</dbReference>
<dbReference type="PIRSF" id="PIRSF000097">
    <property type="entry name" value="AKR"/>
    <property type="match status" value="1"/>
</dbReference>
<dbReference type="Proteomes" id="UP001497497">
    <property type="component" value="Unassembled WGS sequence"/>
</dbReference>
<dbReference type="InterPro" id="IPR036812">
    <property type="entry name" value="NAD(P)_OxRdtase_dom_sf"/>
</dbReference>
<evidence type="ECO:0000256" key="2">
    <source>
        <dbReference type="ARBA" id="ARBA00022857"/>
    </source>
</evidence>
<dbReference type="AlphaFoldDB" id="A0AAV2HQM3"/>
<keyword evidence="9" id="KW-1185">Reference proteome</keyword>
<reference evidence="8 9" key="1">
    <citation type="submission" date="2024-04" db="EMBL/GenBank/DDBJ databases">
        <authorList>
            <consortium name="Genoscope - CEA"/>
            <person name="William W."/>
        </authorList>
    </citation>
    <scope>NUCLEOTIDE SEQUENCE [LARGE SCALE GENOMIC DNA]</scope>
</reference>
<dbReference type="InterPro" id="IPR020471">
    <property type="entry name" value="AKR"/>
</dbReference>
<comment type="caution">
    <text evidence="8">The sequence shown here is derived from an EMBL/GenBank/DDBJ whole genome shotgun (WGS) entry which is preliminary data.</text>
</comment>
<proteinExistence type="inferred from homology"/>
<sequence length="319" mass="35723">MAKKLVETERIRLGSGRRIPVLGLGTCAPLHGEEEIIESVKAAVRAGYRHIDCAAIYRNERAVGHALKELFVMGVVKREDLFITSKLWNTCHKPDLVLPSLKKTLDDLGLEYVDLYLIHWPMAYKEGGELNPLDENGKAISSDVDFIDTWQALEDCRDMGKTLDIGLSNFNSDQIQRVLDSARIPPVAIQLEVNCHNTNSKLIEFAKSKGLTVIAFAPLGTPSKNPKHTKLVDETVLKEIAANHGKTPAQVAIRFLIQQGLATVPKSVTPKRIEENTQVFDFKLSGEEVSKLSRLNKNYRGYDEKIAVDHQFYPFNAEF</sequence>
<dbReference type="Gene3D" id="3.20.20.100">
    <property type="entry name" value="NADP-dependent oxidoreductase domain"/>
    <property type="match status" value="1"/>
</dbReference>
<evidence type="ECO:0000256" key="6">
    <source>
        <dbReference type="PIRSR" id="PIRSR000097-3"/>
    </source>
</evidence>
<dbReference type="PROSITE" id="PS00063">
    <property type="entry name" value="ALDOKETO_REDUCTASE_3"/>
    <property type="match status" value="1"/>
</dbReference>
<name>A0AAV2HQM3_LYMST</name>
<accession>A0AAV2HQM3</accession>
<feature type="binding site" evidence="5">
    <location>
        <position position="119"/>
    </location>
    <ligand>
        <name>substrate</name>
    </ligand>
</feature>
<feature type="site" description="Lowers pKa of active site Tyr" evidence="6">
    <location>
        <position position="86"/>
    </location>
</feature>
<dbReference type="PANTHER" id="PTHR11732">
    <property type="entry name" value="ALDO/KETO REDUCTASE"/>
    <property type="match status" value="1"/>
</dbReference>
<dbReference type="SUPFAM" id="SSF51430">
    <property type="entry name" value="NAD(P)-linked oxidoreductase"/>
    <property type="match status" value="1"/>
</dbReference>
<keyword evidence="3" id="KW-0560">Oxidoreductase</keyword>
<evidence type="ECO:0000259" key="7">
    <source>
        <dbReference type="Pfam" id="PF00248"/>
    </source>
</evidence>
<feature type="domain" description="NADP-dependent oxidoreductase" evidence="7">
    <location>
        <begin position="24"/>
        <end position="296"/>
    </location>
</feature>
<evidence type="ECO:0000313" key="8">
    <source>
        <dbReference type="EMBL" id="CAL1535742.1"/>
    </source>
</evidence>
<gene>
    <name evidence="8" type="ORF">GSLYS_00009702001</name>
</gene>
<dbReference type="InterPro" id="IPR018170">
    <property type="entry name" value="Aldo/ket_reductase_CS"/>
</dbReference>
<evidence type="ECO:0000256" key="5">
    <source>
        <dbReference type="PIRSR" id="PIRSR000097-2"/>
    </source>
</evidence>
<evidence type="ECO:0000313" key="9">
    <source>
        <dbReference type="Proteomes" id="UP001497497"/>
    </source>
</evidence>
<dbReference type="EMBL" id="CAXITT010000210">
    <property type="protein sequence ID" value="CAL1535742.1"/>
    <property type="molecule type" value="Genomic_DNA"/>
</dbReference>
<organism evidence="8 9">
    <name type="scientific">Lymnaea stagnalis</name>
    <name type="common">Great pond snail</name>
    <name type="synonym">Helix stagnalis</name>
    <dbReference type="NCBI Taxonomy" id="6523"/>
    <lineage>
        <taxon>Eukaryota</taxon>
        <taxon>Metazoa</taxon>
        <taxon>Spiralia</taxon>
        <taxon>Lophotrochozoa</taxon>
        <taxon>Mollusca</taxon>
        <taxon>Gastropoda</taxon>
        <taxon>Heterobranchia</taxon>
        <taxon>Euthyneura</taxon>
        <taxon>Panpulmonata</taxon>
        <taxon>Hygrophila</taxon>
        <taxon>Lymnaeoidea</taxon>
        <taxon>Lymnaeidae</taxon>
        <taxon>Lymnaea</taxon>
    </lineage>
</organism>
<dbReference type="PRINTS" id="PR00069">
    <property type="entry name" value="ALDKETRDTASE"/>
</dbReference>
<evidence type="ECO:0000256" key="1">
    <source>
        <dbReference type="ARBA" id="ARBA00007905"/>
    </source>
</evidence>
<dbReference type="FunFam" id="3.20.20.100:FF:000006">
    <property type="entry name" value="Aldo-keto reductase family 1 member A1"/>
    <property type="match status" value="1"/>
</dbReference>
<dbReference type="Pfam" id="PF00248">
    <property type="entry name" value="Aldo_ket_red"/>
    <property type="match status" value="1"/>
</dbReference>
<comment type="similarity">
    <text evidence="1">Belongs to the aldo/keto reductase family.</text>
</comment>
<dbReference type="InterPro" id="IPR023210">
    <property type="entry name" value="NADP_OxRdtase_dom"/>
</dbReference>
<keyword evidence="2" id="KW-0521">NADP</keyword>
<feature type="active site" description="Proton donor" evidence="4">
    <location>
        <position position="57"/>
    </location>
</feature>